<proteinExistence type="predicted"/>
<protein>
    <submittedName>
        <fullName evidence="1">Uncharacterized protein</fullName>
    </submittedName>
</protein>
<accession>X1F045</accession>
<comment type="caution">
    <text evidence="1">The sequence shown here is derived from an EMBL/GenBank/DDBJ whole genome shotgun (WGS) entry which is preliminary data.</text>
</comment>
<reference evidence="1" key="1">
    <citation type="journal article" date="2014" name="Front. Microbiol.">
        <title>High frequency of phylogenetically diverse reductive dehalogenase-homologous genes in deep subseafloor sedimentary metagenomes.</title>
        <authorList>
            <person name="Kawai M."/>
            <person name="Futagami T."/>
            <person name="Toyoda A."/>
            <person name="Takaki Y."/>
            <person name="Nishi S."/>
            <person name="Hori S."/>
            <person name="Arai W."/>
            <person name="Tsubouchi T."/>
            <person name="Morono Y."/>
            <person name="Uchiyama I."/>
            <person name="Ito T."/>
            <person name="Fujiyama A."/>
            <person name="Inagaki F."/>
            <person name="Takami H."/>
        </authorList>
    </citation>
    <scope>NUCLEOTIDE SEQUENCE</scope>
    <source>
        <strain evidence="1">Expedition CK06-06</strain>
    </source>
</reference>
<name>X1F045_9ZZZZ</name>
<dbReference type="EMBL" id="BARU01005619">
    <property type="protein sequence ID" value="GAH38976.1"/>
    <property type="molecule type" value="Genomic_DNA"/>
</dbReference>
<dbReference type="AlphaFoldDB" id="X1F045"/>
<organism evidence="1">
    <name type="scientific">marine sediment metagenome</name>
    <dbReference type="NCBI Taxonomy" id="412755"/>
    <lineage>
        <taxon>unclassified sequences</taxon>
        <taxon>metagenomes</taxon>
        <taxon>ecological metagenomes</taxon>
    </lineage>
</organism>
<gene>
    <name evidence="1" type="ORF">S03H2_10973</name>
</gene>
<sequence length="126" mass="15175">MDSWYELIDSYWDVLDNVQRFNFDLDFDAELCSRLNQFRSWYYIPDLDQFGPSQFVGYKDMSATEYKGGYTNGEATERALWRFFRPIQRSNPNRKDLESKLFGLCSRYGKRPNKAHRINIPRDWFA</sequence>
<evidence type="ECO:0000313" key="1">
    <source>
        <dbReference type="EMBL" id="GAH38976.1"/>
    </source>
</evidence>